<evidence type="ECO:0000313" key="2">
    <source>
        <dbReference type="EMBL" id="RDS75950.1"/>
    </source>
</evidence>
<dbReference type="OrthoDB" id="9807402at2"/>
<keyword evidence="1" id="KW-0472">Membrane</keyword>
<feature type="transmembrane region" description="Helical" evidence="1">
    <location>
        <begin position="37"/>
        <end position="55"/>
    </location>
</feature>
<accession>A0A395LMV3</accession>
<organism evidence="2 3">
    <name type="scientific">Alteriqipengyuania lutimaris</name>
    <dbReference type="NCBI Taxonomy" id="1538146"/>
    <lineage>
        <taxon>Bacteria</taxon>
        <taxon>Pseudomonadati</taxon>
        <taxon>Pseudomonadota</taxon>
        <taxon>Alphaproteobacteria</taxon>
        <taxon>Sphingomonadales</taxon>
        <taxon>Erythrobacteraceae</taxon>
        <taxon>Alteriqipengyuania</taxon>
    </lineage>
</organism>
<evidence type="ECO:0000256" key="1">
    <source>
        <dbReference type="SAM" id="Phobius"/>
    </source>
</evidence>
<protein>
    <submittedName>
        <fullName evidence="2">Uncharacterized protein</fullName>
    </submittedName>
</protein>
<comment type="caution">
    <text evidence="2">The sequence shown here is derived from an EMBL/GenBank/DDBJ whole genome shotgun (WGS) entry which is preliminary data.</text>
</comment>
<gene>
    <name evidence="2" type="ORF">DL238_14860</name>
</gene>
<feature type="transmembrane region" description="Helical" evidence="1">
    <location>
        <begin position="106"/>
        <end position="123"/>
    </location>
</feature>
<dbReference type="EMBL" id="QRBB01000002">
    <property type="protein sequence ID" value="RDS75950.1"/>
    <property type="molecule type" value="Genomic_DNA"/>
</dbReference>
<keyword evidence="1" id="KW-0812">Transmembrane</keyword>
<dbReference type="AlphaFoldDB" id="A0A395LMV3"/>
<dbReference type="Proteomes" id="UP000254101">
    <property type="component" value="Unassembled WGS sequence"/>
</dbReference>
<proteinExistence type="predicted"/>
<dbReference type="RefSeq" id="WP_115493215.1">
    <property type="nucleotide sequence ID" value="NZ_JACHWW010000002.1"/>
</dbReference>
<sequence>MILLVFGWMLIGCGFVSWGWAGAGWKRRRPFSPYNAGLCLAAGLILFTTGLGLSLRGRIEQLLVDRADLSIADPSYWVGCAMMLAGETLLVWTSSLGEGRRYSRRFWWLYCAALLAWTVFVIWRNLA</sequence>
<keyword evidence="1" id="KW-1133">Transmembrane helix</keyword>
<feature type="transmembrane region" description="Helical" evidence="1">
    <location>
        <begin position="75"/>
        <end position="94"/>
    </location>
</feature>
<keyword evidence="3" id="KW-1185">Reference proteome</keyword>
<reference evidence="2 3" key="1">
    <citation type="submission" date="2018-07" db="EMBL/GenBank/DDBJ databases">
        <title>Erythrobacter nanhaiensis sp. nov., a novel member of the genus Erythrobacter isolated from the South China Sea.</title>
        <authorList>
            <person name="Chen X."/>
            <person name="Liu J."/>
        </authorList>
    </citation>
    <scope>NUCLEOTIDE SEQUENCE [LARGE SCALE GENOMIC DNA]</scope>
    <source>
        <strain evidence="2 3">S-5</strain>
    </source>
</reference>
<evidence type="ECO:0000313" key="3">
    <source>
        <dbReference type="Proteomes" id="UP000254101"/>
    </source>
</evidence>
<name>A0A395LMV3_9SPHN</name>
<feature type="transmembrane region" description="Helical" evidence="1">
    <location>
        <begin position="6"/>
        <end position="25"/>
    </location>
</feature>